<sequence length="462" mass="51976">MGTLVESQQHSESSKKKKTRSRDKEIAEDADATAAHLQNDGDDDGARPRTMNVKIELIPEHPDRTSPVVGYFPSGYNPLRDGDGDQSVLPSVNLYRNVQRKKVDAGVGDKAPSRRGPERMELVVTPEGGSKVDFVGTSYKGEASNAQLATYALGVLDKETQTLKIMPIAGNKIFRLDVRRRVHDRVANVDEPTTDNPELSAQEQAAKKRVLAAHFGTKQAVARDKKMHVTTGIGESEVDLENHADIFPVNKDATVTTAVDMARNIPPHNCSATTPKEAYPLDRIISSREWEFLRDFEKINLQGGEEGFETYPLFVRNRIHKLRRVQDDEERRTLSGILCYITHLIKYKDLQSMDTAESAKSHRFPDVVRLKFKDMFDSETKRPSGDKMNLLISYVIVLTLHFDGFQTETADITKDLRQNPIAMRTHFENLGCKSATVKKVRVMTLPVPIQFPVARRKRRGRG</sequence>
<evidence type="ECO:0000256" key="3">
    <source>
        <dbReference type="ARBA" id="ARBA00022478"/>
    </source>
</evidence>
<dbReference type="EMBL" id="CAMGYJ010000009">
    <property type="protein sequence ID" value="CAI0473402.1"/>
    <property type="molecule type" value="Genomic_DNA"/>
</dbReference>
<feature type="compositionally biased region" description="Low complexity" evidence="6">
    <location>
        <begin position="1"/>
        <end position="11"/>
    </location>
</feature>
<evidence type="ECO:0000256" key="6">
    <source>
        <dbReference type="SAM" id="MobiDB-lite"/>
    </source>
</evidence>
<dbReference type="AlphaFoldDB" id="A0AAV0PSB6"/>
<proteinExistence type="inferred from homology"/>
<evidence type="ECO:0000256" key="5">
    <source>
        <dbReference type="ARBA" id="ARBA00023242"/>
    </source>
</evidence>
<keyword evidence="3" id="KW-0240">DNA-directed RNA polymerase</keyword>
<organism evidence="7 8">
    <name type="scientific">Linum tenue</name>
    <dbReference type="NCBI Taxonomy" id="586396"/>
    <lineage>
        <taxon>Eukaryota</taxon>
        <taxon>Viridiplantae</taxon>
        <taxon>Streptophyta</taxon>
        <taxon>Embryophyta</taxon>
        <taxon>Tracheophyta</taxon>
        <taxon>Spermatophyta</taxon>
        <taxon>Magnoliopsida</taxon>
        <taxon>eudicotyledons</taxon>
        <taxon>Gunneridae</taxon>
        <taxon>Pentapetalae</taxon>
        <taxon>rosids</taxon>
        <taxon>fabids</taxon>
        <taxon>Malpighiales</taxon>
        <taxon>Linaceae</taxon>
        <taxon>Linum</taxon>
    </lineage>
</organism>
<name>A0AAV0PSB6_9ROSI</name>
<dbReference type="GO" id="GO:0006351">
    <property type="term" value="P:DNA-templated transcription"/>
    <property type="evidence" value="ECO:0007669"/>
    <property type="project" value="InterPro"/>
</dbReference>
<keyword evidence="5" id="KW-0539">Nucleus</keyword>
<dbReference type="InterPro" id="IPR009668">
    <property type="entry name" value="RNA_pol-assoc_fac_A49-like"/>
</dbReference>
<dbReference type="GO" id="GO:0005730">
    <property type="term" value="C:nucleolus"/>
    <property type="evidence" value="ECO:0007669"/>
    <property type="project" value="UniProtKB-SubCell"/>
</dbReference>
<evidence type="ECO:0000313" key="7">
    <source>
        <dbReference type="EMBL" id="CAI0473402.1"/>
    </source>
</evidence>
<reference evidence="7" key="1">
    <citation type="submission" date="2022-08" db="EMBL/GenBank/DDBJ databases">
        <authorList>
            <person name="Gutierrez-Valencia J."/>
        </authorList>
    </citation>
    <scope>NUCLEOTIDE SEQUENCE</scope>
</reference>
<protein>
    <recommendedName>
        <fullName evidence="9">RNA polymerase I associated factor, A49-like protein</fullName>
    </recommendedName>
</protein>
<dbReference type="GO" id="GO:0003677">
    <property type="term" value="F:DNA binding"/>
    <property type="evidence" value="ECO:0007669"/>
    <property type="project" value="InterPro"/>
</dbReference>
<dbReference type="GO" id="GO:0000428">
    <property type="term" value="C:DNA-directed RNA polymerase complex"/>
    <property type="evidence" value="ECO:0007669"/>
    <property type="project" value="UniProtKB-KW"/>
</dbReference>
<dbReference type="Proteomes" id="UP001154282">
    <property type="component" value="Unassembled WGS sequence"/>
</dbReference>
<dbReference type="Pfam" id="PF06870">
    <property type="entry name" value="RNA_pol_I_A49"/>
    <property type="match status" value="1"/>
</dbReference>
<feature type="region of interest" description="Disordered" evidence="6">
    <location>
        <begin position="1"/>
        <end position="50"/>
    </location>
</feature>
<gene>
    <name evidence="7" type="ORF">LITE_LOCUS39621</name>
</gene>
<accession>A0AAV0PSB6</accession>
<evidence type="ECO:0000256" key="4">
    <source>
        <dbReference type="ARBA" id="ARBA00023163"/>
    </source>
</evidence>
<evidence type="ECO:0008006" key="9">
    <source>
        <dbReference type="Google" id="ProtNLM"/>
    </source>
</evidence>
<evidence type="ECO:0000256" key="1">
    <source>
        <dbReference type="ARBA" id="ARBA00004604"/>
    </source>
</evidence>
<comment type="similarity">
    <text evidence="2">Belongs to the eukaryotic RPA49/POLR1E RNA polymerase subunit family.</text>
</comment>
<comment type="caution">
    <text evidence="7">The sequence shown here is derived from an EMBL/GenBank/DDBJ whole genome shotgun (WGS) entry which is preliminary data.</text>
</comment>
<comment type="subcellular location">
    <subcellularLocation>
        <location evidence="1">Nucleus</location>
        <location evidence="1">Nucleolus</location>
    </subcellularLocation>
</comment>
<dbReference type="PANTHER" id="PTHR14440">
    <property type="entry name" value="DNA-DIRECTED RNA POLYMERASE I SUBUNIT RPA49"/>
    <property type="match status" value="1"/>
</dbReference>
<evidence type="ECO:0000313" key="8">
    <source>
        <dbReference type="Proteomes" id="UP001154282"/>
    </source>
</evidence>
<evidence type="ECO:0000256" key="2">
    <source>
        <dbReference type="ARBA" id="ARBA00009430"/>
    </source>
</evidence>
<keyword evidence="8" id="KW-1185">Reference proteome</keyword>
<keyword evidence="4" id="KW-0804">Transcription</keyword>